<dbReference type="InterPro" id="IPR037925">
    <property type="entry name" value="FlgE/F/G-like"/>
</dbReference>
<dbReference type="SUPFAM" id="SSF117143">
    <property type="entry name" value="Flagellar hook protein flgE"/>
    <property type="match status" value="1"/>
</dbReference>
<dbReference type="AlphaFoldDB" id="A0A1C2IW02"/>
<dbReference type="InterPro" id="IPR001444">
    <property type="entry name" value="Flag_bb_rod_N"/>
</dbReference>
<dbReference type="InterPro" id="IPR019776">
    <property type="entry name" value="Flagellar_basal_body_rod_CS"/>
</dbReference>
<evidence type="ECO:0000259" key="8">
    <source>
        <dbReference type="Pfam" id="PF22692"/>
    </source>
</evidence>
<dbReference type="RefSeq" id="WP_024892681.1">
    <property type="nucleotide sequence ID" value="NZ_DAIAWO010000137.1"/>
</dbReference>
<evidence type="ECO:0000313" key="12">
    <source>
        <dbReference type="Proteomes" id="UP000095008"/>
    </source>
</evidence>
<comment type="subunit">
    <text evidence="5">The basal body constitutes a major portion of the flagellar organelle and consists of five rings (E,L,P,S, and M) mounted on a central rod. The rod consists of about 26 subunits of FlgG in the distal portion, and FlgB, FlgC and FlgF are thought to build up the proximal portion of the rod with about 6 subunits each.</text>
</comment>
<dbReference type="Pfam" id="PF00460">
    <property type="entry name" value="Flg_bb_rod"/>
    <property type="match status" value="1"/>
</dbReference>
<dbReference type="PANTHER" id="PTHR30435">
    <property type="entry name" value="FLAGELLAR PROTEIN"/>
    <property type="match status" value="1"/>
</dbReference>
<keyword evidence="9" id="KW-0969">Cilium</keyword>
<comment type="subunit">
    <text evidence="4 5">The basal body constitutes a major portion of the flagellar organelle and consists of four rings (L,P,S, and M) mounted on a central rod. The rod consists of about 26 subunits of FlgG in the distal portion, and FlgB, FlgC and FlgF are thought to build up the proximal portion of the rod with about 6 subunits each.</text>
</comment>
<keyword evidence="12" id="KW-1185">Reference proteome</keyword>
<comment type="similarity">
    <text evidence="2 5">Belongs to the flagella basal body rod proteins family.</text>
</comment>
<keyword evidence="9" id="KW-0966">Cell projection</keyword>
<organism evidence="9 12">
    <name type="scientific">Acidithiobacillus thiooxidans</name>
    <name type="common">Thiobacillus thiooxidans</name>
    <dbReference type="NCBI Taxonomy" id="930"/>
    <lineage>
        <taxon>Bacteria</taxon>
        <taxon>Pseudomonadati</taxon>
        <taxon>Pseudomonadota</taxon>
        <taxon>Acidithiobacillia</taxon>
        <taxon>Acidithiobacillales</taxon>
        <taxon>Acidithiobacillaceae</taxon>
        <taxon>Acidithiobacillus</taxon>
    </lineage>
</organism>
<keyword evidence="9" id="KW-0282">Flagellum</keyword>
<dbReference type="InterPro" id="IPR012834">
    <property type="entry name" value="FlgG_G_neg"/>
</dbReference>
<comment type="subcellular location">
    <subcellularLocation>
        <location evidence="1 5">Bacterial flagellum basal body</location>
    </subcellularLocation>
</comment>
<dbReference type="eggNOG" id="COG4786">
    <property type="taxonomic scope" value="Bacteria"/>
</dbReference>
<dbReference type="Pfam" id="PF22692">
    <property type="entry name" value="LlgE_F_G_D1"/>
    <property type="match status" value="1"/>
</dbReference>
<name>A0A1C2IW02_ACITH</name>
<comment type="caution">
    <text evidence="9">The sequence shown here is derived from an EMBL/GenBank/DDBJ whole genome shotgun (WGS) entry which is preliminary data.</text>
</comment>
<dbReference type="InterPro" id="IPR012836">
    <property type="entry name" value="FlgF"/>
</dbReference>
<dbReference type="GO" id="GO:0009426">
    <property type="term" value="C:bacterial-type flagellum basal body, distal rod"/>
    <property type="evidence" value="ECO:0007669"/>
    <property type="project" value="UniProtKB-UniRule"/>
</dbReference>
<evidence type="ECO:0000256" key="5">
    <source>
        <dbReference type="RuleBase" id="RU362116"/>
    </source>
</evidence>
<dbReference type="NCBIfam" id="TIGR02490">
    <property type="entry name" value="flgF"/>
    <property type="match status" value="1"/>
</dbReference>
<evidence type="ECO:0000256" key="4">
    <source>
        <dbReference type="ARBA" id="ARBA00025933"/>
    </source>
</evidence>
<keyword evidence="3 5" id="KW-0975">Bacterial flagellum</keyword>
<dbReference type="Proteomes" id="UP000095008">
    <property type="component" value="Unassembled WGS sequence"/>
</dbReference>
<gene>
    <name evidence="9" type="primary">flgG</name>
    <name evidence="9" type="ORF">A6M23_14880</name>
    <name evidence="10" type="ORF">A6P07_03730</name>
</gene>
<dbReference type="NCBIfam" id="TIGR03506">
    <property type="entry name" value="FlgEFG_subfam"/>
    <property type="match status" value="2"/>
</dbReference>
<feature type="domain" description="Flagellar hook protein FlgE/F/G-like D1" evidence="8">
    <location>
        <begin position="97"/>
        <end position="159"/>
    </location>
</feature>
<evidence type="ECO:0000256" key="2">
    <source>
        <dbReference type="ARBA" id="ARBA00009677"/>
    </source>
</evidence>
<dbReference type="EMBL" id="LWRY01000192">
    <property type="protein sequence ID" value="OCX69778.1"/>
    <property type="molecule type" value="Genomic_DNA"/>
</dbReference>
<evidence type="ECO:0000259" key="7">
    <source>
        <dbReference type="Pfam" id="PF06429"/>
    </source>
</evidence>
<dbReference type="InterPro" id="IPR020013">
    <property type="entry name" value="Flagellar_FlgE/F/G"/>
</dbReference>
<dbReference type="OrthoDB" id="5290298at2"/>
<dbReference type="InterPro" id="IPR053967">
    <property type="entry name" value="LlgE_F_G-like_D1"/>
</dbReference>
<evidence type="ECO:0000313" key="9">
    <source>
        <dbReference type="EMBL" id="OCX69778.1"/>
    </source>
</evidence>
<evidence type="ECO:0000256" key="3">
    <source>
        <dbReference type="ARBA" id="ARBA00023143"/>
    </source>
</evidence>
<dbReference type="PROSITE" id="PS00588">
    <property type="entry name" value="FLAGELLA_BB_ROD"/>
    <property type="match status" value="1"/>
</dbReference>
<dbReference type="PANTHER" id="PTHR30435:SF19">
    <property type="entry name" value="FLAGELLAR BASAL-BODY ROD PROTEIN FLGG"/>
    <property type="match status" value="1"/>
</dbReference>
<accession>A0A1C2IW02</accession>
<dbReference type="EMBL" id="LWSA01000031">
    <property type="protein sequence ID" value="OCX76002.1"/>
    <property type="molecule type" value="Genomic_DNA"/>
</dbReference>
<dbReference type="GeneID" id="60695587"/>
<dbReference type="InterPro" id="IPR010930">
    <property type="entry name" value="Flg_bb/hook_C_dom"/>
</dbReference>
<feature type="domain" description="Flagellar basal body rod protein N-terminal" evidence="6">
    <location>
        <begin position="5"/>
        <end position="35"/>
    </location>
</feature>
<proteinExistence type="inferred from homology"/>
<evidence type="ECO:0000256" key="1">
    <source>
        <dbReference type="ARBA" id="ARBA00004117"/>
    </source>
</evidence>
<reference evidence="9 11" key="1">
    <citation type="journal article" date="2016" name="Int. J. Mol. Sci.">
        <title>Comparative genomics of the extreme acidophile Acidithiobacillus thiooxidans reveals intraspecific divergence and niche adaptation.</title>
        <authorList>
            <person name="Zhang X."/>
            <person name="Feng X."/>
            <person name="Tao J."/>
            <person name="Ma L."/>
            <person name="Xiao Y."/>
            <person name="Liang Y."/>
            <person name="Liu X."/>
            <person name="Yin H."/>
        </authorList>
    </citation>
    <scope>NUCLEOTIDE SEQUENCE [LARGE SCALE GENOMIC DNA]</scope>
    <source>
        <strain evidence="10 11">A02</strain>
        <strain evidence="9">DXS-W</strain>
    </source>
</reference>
<feature type="domain" description="Flagellar basal-body/hook protein C-terminal" evidence="7">
    <location>
        <begin position="215"/>
        <end position="259"/>
    </location>
</feature>
<dbReference type="Pfam" id="PF06429">
    <property type="entry name" value="Flg_bbr_C"/>
    <property type="match status" value="1"/>
</dbReference>
<dbReference type="NCBIfam" id="TIGR02488">
    <property type="entry name" value="flgG_G_neg"/>
    <property type="match status" value="1"/>
</dbReference>
<sequence>MMRSLYVAATGLEGEQTKMDVIANNLANVNTTGFKQSRAVFQDLLYQNLRQPGAQSSQTTQYPSGLQLGTGVRVVSTERLMTQGNLTQTGNALDVGINGQGFFQIMQPNGTIAYSRDGTFQMNNQGQLVTSNGYLLQPPVTIPPNAQSITIGSDGTVSVVLPGQAQPQQVGSIQLANFINPTGLQSIGDNLYLQTGSSGAPQTGQPTLNGLGSVQQGYLESSNVNVVSELVDMIATQRAYEINSKAVSTSDSMLGYLTQNL</sequence>
<evidence type="ECO:0000313" key="10">
    <source>
        <dbReference type="EMBL" id="OCX76002.1"/>
    </source>
</evidence>
<protein>
    <recommendedName>
        <fullName evidence="5">Flagellar basal-body rod protein FlgF</fullName>
    </recommendedName>
    <alternativeName>
        <fullName evidence="5">Distal rod protein</fullName>
    </alternativeName>
    <alternativeName>
        <fullName evidence="5">Flagellar basal-body rod protein FlgG</fullName>
    </alternativeName>
</protein>
<dbReference type="GO" id="GO:0071978">
    <property type="term" value="P:bacterial-type flagellum-dependent swarming motility"/>
    <property type="evidence" value="ECO:0007669"/>
    <property type="project" value="TreeGrafter"/>
</dbReference>
<dbReference type="STRING" id="930.GCA_002079865_03279"/>
<dbReference type="Proteomes" id="UP000094893">
    <property type="component" value="Unassembled WGS sequence"/>
</dbReference>
<evidence type="ECO:0000313" key="11">
    <source>
        <dbReference type="Proteomes" id="UP000094893"/>
    </source>
</evidence>
<evidence type="ECO:0000259" key="6">
    <source>
        <dbReference type="Pfam" id="PF00460"/>
    </source>
</evidence>